<dbReference type="Proteomes" id="UP001214530">
    <property type="component" value="Chromosome"/>
</dbReference>
<reference evidence="2" key="1">
    <citation type="submission" date="2023-03" db="EMBL/GenBank/DDBJ databases">
        <title>Andean soil-derived lignocellulolytic bacterial consortium as a source of novel taxa and putative plastic-active enzymes.</title>
        <authorList>
            <person name="Diaz-Garcia L."/>
            <person name="Chuvochina M."/>
            <person name="Feuerriegel G."/>
            <person name="Bunk B."/>
            <person name="Sproer C."/>
            <person name="Streit W.R."/>
            <person name="Rodriguez L.M."/>
            <person name="Overmann J."/>
            <person name="Jimenez D.J."/>
        </authorList>
    </citation>
    <scope>NUCLEOTIDE SEQUENCE</scope>
    <source>
        <strain evidence="2">MAG 3858</strain>
    </source>
</reference>
<organism evidence="2 3">
    <name type="scientific">Candidatus Pedobacter colombiensis</name>
    <dbReference type="NCBI Taxonomy" id="3121371"/>
    <lineage>
        <taxon>Bacteria</taxon>
        <taxon>Pseudomonadati</taxon>
        <taxon>Bacteroidota</taxon>
        <taxon>Sphingobacteriia</taxon>
        <taxon>Sphingobacteriales</taxon>
        <taxon>Sphingobacteriaceae</taxon>
        <taxon>Pedobacter</taxon>
    </lineage>
</organism>
<dbReference type="AlphaFoldDB" id="A0AAJ5W3X1"/>
<dbReference type="EMBL" id="CP119313">
    <property type="protein sequence ID" value="WEK17482.1"/>
    <property type="molecule type" value="Genomic_DNA"/>
</dbReference>
<evidence type="ECO:0000256" key="1">
    <source>
        <dbReference type="SAM" id="SignalP"/>
    </source>
</evidence>
<dbReference type="PROSITE" id="PS51257">
    <property type="entry name" value="PROKAR_LIPOPROTEIN"/>
    <property type="match status" value="1"/>
</dbReference>
<evidence type="ECO:0000313" key="2">
    <source>
        <dbReference type="EMBL" id="WEK17482.1"/>
    </source>
</evidence>
<accession>A0AAJ5W3X1</accession>
<feature type="chain" id="PRO_5042588865" evidence="1">
    <location>
        <begin position="21"/>
        <end position="446"/>
    </location>
</feature>
<feature type="signal peptide" evidence="1">
    <location>
        <begin position="1"/>
        <end position="20"/>
    </location>
</feature>
<evidence type="ECO:0000313" key="3">
    <source>
        <dbReference type="Proteomes" id="UP001214530"/>
    </source>
</evidence>
<dbReference type="Pfam" id="PF16215">
    <property type="entry name" value="DUF4876"/>
    <property type="match status" value="1"/>
</dbReference>
<name>A0AAJ5W3X1_9SPHI</name>
<proteinExistence type="predicted"/>
<sequence length="446" mass="49560">MKRIQLLFLCIMLTTFSACKKNELSDVKPVTLSLKIALDESVINYNFSPANTEIKLTNLINGQVNKLKTDDKGMLNIASLSPGDYDIEATLVISANDYSTITGDLQTEDVTFSGLLKGQSIVKATNDLILKINTGRIGDWVFKQIYYAGSHTSNGALFRDVFFEIYNNSNELMYADSLYFSQAFGLNTKTTSLDASLTYLRPNKQYDWSKSIGNNVNRANEDYIYAKTMYMIPGTGKSYPVKPGESLIIAATAINHKAPYTNLEGIAVTVKDPSLTVDLSKADFEVYLGNEPGINPLATDIDNPAVPNLKVISRGGDRDLILQPTGRDAYVIFKTNEDINNFAKIPTPEEKEINITTNLYIRVPSKYILDAVETQPPVVTNQFPKKLESSLDATFTFVKDGQYSSQSLIRKTAKIVNGRRILKDTNSSSNDFETLDRPDVTKTVFK</sequence>
<dbReference type="InterPro" id="IPR032627">
    <property type="entry name" value="DUF4876"/>
</dbReference>
<gene>
    <name evidence="2" type="ORF">P0Y49_11820</name>
</gene>
<protein>
    <submittedName>
        <fullName evidence="2">DUF4876 domain-containing protein</fullName>
    </submittedName>
</protein>
<keyword evidence="1" id="KW-0732">Signal</keyword>